<dbReference type="Gene3D" id="3.30.750.24">
    <property type="entry name" value="STAS domain"/>
    <property type="match status" value="1"/>
</dbReference>
<evidence type="ECO:0000313" key="4">
    <source>
        <dbReference type="EMBL" id="GIH95635.1"/>
    </source>
</evidence>
<evidence type="ECO:0000313" key="5">
    <source>
        <dbReference type="Proteomes" id="UP000619788"/>
    </source>
</evidence>
<reference evidence="4 5" key="1">
    <citation type="submission" date="2021-01" db="EMBL/GenBank/DDBJ databases">
        <title>Whole genome shotgun sequence of Planobispora siamensis NBRC 107568.</title>
        <authorList>
            <person name="Komaki H."/>
            <person name="Tamura T."/>
        </authorList>
    </citation>
    <scope>NUCLEOTIDE SEQUENCE [LARGE SCALE GENOMIC DNA]</scope>
    <source>
        <strain evidence="4 5">NBRC 107568</strain>
    </source>
</reference>
<dbReference type="Pfam" id="PF01740">
    <property type="entry name" value="STAS"/>
    <property type="match status" value="1"/>
</dbReference>
<dbReference type="Proteomes" id="UP000619788">
    <property type="component" value="Unassembled WGS sequence"/>
</dbReference>
<comment type="caution">
    <text evidence="4">The sequence shown here is derived from an EMBL/GenBank/DDBJ whole genome shotgun (WGS) entry which is preliminary data.</text>
</comment>
<dbReference type="PANTHER" id="PTHR33495">
    <property type="entry name" value="ANTI-SIGMA FACTOR ANTAGONIST TM_1081-RELATED-RELATED"/>
    <property type="match status" value="1"/>
</dbReference>
<evidence type="ECO:0000259" key="3">
    <source>
        <dbReference type="PROSITE" id="PS50801"/>
    </source>
</evidence>
<dbReference type="SUPFAM" id="SSF52091">
    <property type="entry name" value="SpoIIaa-like"/>
    <property type="match status" value="1"/>
</dbReference>
<dbReference type="GO" id="GO:0043856">
    <property type="term" value="F:anti-sigma factor antagonist activity"/>
    <property type="evidence" value="ECO:0007669"/>
    <property type="project" value="InterPro"/>
</dbReference>
<name>A0A8J3SNB1_9ACTN</name>
<dbReference type="EMBL" id="BOOJ01000055">
    <property type="protein sequence ID" value="GIH95635.1"/>
    <property type="molecule type" value="Genomic_DNA"/>
</dbReference>
<keyword evidence="5" id="KW-1185">Reference proteome</keyword>
<evidence type="ECO:0000256" key="2">
    <source>
        <dbReference type="RuleBase" id="RU003749"/>
    </source>
</evidence>
<gene>
    <name evidence="4" type="ORF">Psi01_62650</name>
</gene>
<dbReference type="CDD" id="cd07043">
    <property type="entry name" value="STAS_anti-anti-sigma_factors"/>
    <property type="match status" value="1"/>
</dbReference>
<dbReference type="RefSeq" id="WP_204067723.1">
    <property type="nucleotide sequence ID" value="NZ_BOOJ01000055.1"/>
</dbReference>
<dbReference type="NCBIfam" id="TIGR00377">
    <property type="entry name" value="ant_ant_sig"/>
    <property type="match status" value="1"/>
</dbReference>
<organism evidence="4 5">
    <name type="scientific">Planobispora siamensis</name>
    <dbReference type="NCBI Taxonomy" id="936338"/>
    <lineage>
        <taxon>Bacteria</taxon>
        <taxon>Bacillati</taxon>
        <taxon>Actinomycetota</taxon>
        <taxon>Actinomycetes</taxon>
        <taxon>Streptosporangiales</taxon>
        <taxon>Streptosporangiaceae</taxon>
        <taxon>Planobispora</taxon>
    </lineage>
</organism>
<protein>
    <recommendedName>
        <fullName evidence="2">Anti-sigma factor antagonist</fullName>
    </recommendedName>
</protein>
<accession>A0A8J3SNB1</accession>
<proteinExistence type="inferred from homology"/>
<dbReference type="PANTHER" id="PTHR33495:SF2">
    <property type="entry name" value="ANTI-SIGMA FACTOR ANTAGONIST TM_1081-RELATED"/>
    <property type="match status" value="1"/>
</dbReference>
<dbReference type="InterPro" id="IPR002645">
    <property type="entry name" value="STAS_dom"/>
</dbReference>
<feature type="domain" description="STAS" evidence="3">
    <location>
        <begin position="12"/>
        <end position="122"/>
    </location>
</feature>
<sequence>MLFAPGDARLTLIAALRHDSDAIIIQVGGEFDIASVPTWREHLGRVWELSGVPALVLDFTDLVFCDTAGLGELVRAFKRSQARGTRLVLTGVDGPMRRILDLTGLREIFEIRPTTADAMSVL</sequence>
<dbReference type="PROSITE" id="PS50801">
    <property type="entry name" value="STAS"/>
    <property type="match status" value="1"/>
</dbReference>
<evidence type="ECO:0000256" key="1">
    <source>
        <dbReference type="ARBA" id="ARBA00009013"/>
    </source>
</evidence>
<dbReference type="AlphaFoldDB" id="A0A8J3SNB1"/>
<comment type="similarity">
    <text evidence="1 2">Belongs to the anti-sigma-factor antagonist family.</text>
</comment>
<dbReference type="InterPro" id="IPR036513">
    <property type="entry name" value="STAS_dom_sf"/>
</dbReference>
<dbReference type="InterPro" id="IPR003658">
    <property type="entry name" value="Anti-sigma_ant"/>
</dbReference>